<evidence type="ECO:0000259" key="3">
    <source>
        <dbReference type="Pfam" id="PF13581"/>
    </source>
</evidence>
<dbReference type="AlphaFoldDB" id="A0A1I2ASK9"/>
<dbReference type="Proteomes" id="UP000181942">
    <property type="component" value="Unassembled WGS sequence"/>
</dbReference>
<feature type="compositionally biased region" description="Pro residues" evidence="2">
    <location>
        <begin position="1"/>
        <end position="12"/>
    </location>
</feature>
<dbReference type="Pfam" id="PF13581">
    <property type="entry name" value="HATPase_c_2"/>
    <property type="match status" value="1"/>
</dbReference>
<evidence type="ECO:0000256" key="1">
    <source>
        <dbReference type="ARBA" id="ARBA00022527"/>
    </source>
</evidence>
<keyword evidence="4" id="KW-0418">Kinase</keyword>
<keyword evidence="4" id="KW-0808">Transferase</keyword>
<keyword evidence="1" id="KW-0723">Serine/threonine-protein kinase</keyword>
<dbReference type="SUPFAM" id="SSF55874">
    <property type="entry name" value="ATPase domain of HSP90 chaperone/DNA topoisomerase II/histidine kinase"/>
    <property type="match status" value="1"/>
</dbReference>
<feature type="region of interest" description="Disordered" evidence="2">
    <location>
        <begin position="1"/>
        <end position="21"/>
    </location>
</feature>
<proteinExistence type="predicted"/>
<gene>
    <name evidence="4" type="ORF">SAMN02787118_101778</name>
</gene>
<dbReference type="PANTHER" id="PTHR35526:SF3">
    <property type="entry name" value="ANTI-SIGMA-F FACTOR RSBW"/>
    <property type="match status" value="1"/>
</dbReference>
<protein>
    <submittedName>
        <fullName evidence="4">Anti-sigma regulatory factor (Ser/Thr protein kinase)</fullName>
    </submittedName>
</protein>
<reference evidence="4 5" key="1">
    <citation type="submission" date="2016-10" db="EMBL/GenBank/DDBJ databases">
        <authorList>
            <person name="de Groot N.N."/>
        </authorList>
    </citation>
    <scope>NUCLEOTIDE SEQUENCE [LARGE SCALE GENOMIC DNA]</scope>
    <source>
        <strain evidence="4 5">OK461</strain>
    </source>
</reference>
<dbReference type="InterPro" id="IPR050267">
    <property type="entry name" value="Anti-sigma-factor_SerPK"/>
</dbReference>
<sequence>MTPPSLPQPLGLPPGDEHPPRAGVFALPAAPASVGVARRDVREWLTEWGVDPETRDNAILVTSELVTNALTHTASEWIVCRVHGAEEWLHIEVEDQHRGWSLPAQRRPGPDDQGGRGLLLVGALSSDWGVTDTADGSGRIVWAVLPSKGGDTVSTGLPATVTMARPIPHSAEGSLSDGTTAHS</sequence>
<evidence type="ECO:0000313" key="5">
    <source>
        <dbReference type="Proteomes" id="UP000181942"/>
    </source>
</evidence>
<name>A0A1I2ASK9_9ACTN</name>
<dbReference type="InterPro" id="IPR036890">
    <property type="entry name" value="HATPase_C_sf"/>
</dbReference>
<evidence type="ECO:0000313" key="4">
    <source>
        <dbReference type="EMBL" id="SFE45870.1"/>
    </source>
</evidence>
<evidence type="ECO:0000256" key="2">
    <source>
        <dbReference type="SAM" id="MobiDB-lite"/>
    </source>
</evidence>
<accession>A0A1I2ASK9</accession>
<organism evidence="4 5">
    <name type="scientific">Streptomyces mirabilis</name>
    <dbReference type="NCBI Taxonomy" id="68239"/>
    <lineage>
        <taxon>Bacteria</taxon>
        <taxon>Bacillati</taxon>
        <taxon>Actinomycetota</taxon>
        <taxon>Actinomycetes</taxon>
        <taxon>Kitasatosporales</taxon>
        <taxon>Streptomycetaceae</taxon>
        <taxon>Streptomyces</taxon>
    </lineage>
</organism>
<dbReference type="InterPro" id="IPR003594">
    <property type="entry name" value="HATPase_dom"/>
</dbReference>
<dbReference type="CDD" id="cd16936">
    <property type="entry name" value="HATPase_RsbW-like"/>
    <property type="match status" value="1"/>
</dbReference>
<dbReference type="Gene3D" id="3.30.565.10">
    <property type="entry name" value="Histidine kinase-like ATPase, C-terminal domain"/>
    <property type="match status" value="1"/>
</dbReference>
<feature type="domain" description="Histidine kinase/HSP90-like ATPase" evidence="3">
    <location>
        <begin position="27"/>
        <end position="143"/>
    </location>
</feature>
<dbReference type="PANTHER" id="PTHR35526">
    <property type="entry name" value="ANTI-SIGMA-F FACTOR RSBW-RELATED"/>
    <property type="match status" value="1"/>
</dbReference>
<dbReference type="GO" id="GO:0004674">
    <property type="term" value="F:protein serine/threonine kinase activity"/>
    <property type="evidence" value="ECO:0007669"/>
    <property type="project" value="UniProtKB-KW"/>
</dbReference>
<dbReference type="EMBL" id="FONR01000001">
    <property type="protein sequence ID" value="SFE45870.1"/>
    <property type="molecule type" value="Genomic_DNA"/>
</dbReference>